<dbReference type="Proteomes" id="UP000512286">
    <property type="component" value="Chromosome"/>
</dbReference>
<dbReference type="AlphaFoldDB" id="A0A7D6ZFR4"/>
<evidence type="ECO:0000313" key="1">
    <source>
        <dbReference type="EMBL" id="QLY79141.1"/>
    </source>
</evidence>
<dbReference type="KEGG" id="cint:HZF06_18960"/>
<dbReference type="GO" id="GO:0016740">
    <property type="term" value="F:transferase activity"/>
    <property type="evidence" value="ECO:0007669"/>
    <property type="project" value="UniProtKB-KW"/>
</dbReference>
<dbReference type="Gene3D" id="3.40.50.11090">
    <property type="match status" value="1"/>
</dbReference>
<dbReference type="SUPFAM" id="SSF53756">
    <property type="entry name" value="UDP-Glycosyltransferase/glycogen phosphorylase"/>
    <property type="match status" value="1"/>
</dbReference>
<dbReference type="EMBL" id="CP059378">
    <property type="protein sequence ID" value="QLY79141.1"/>
    <property type="molecule type" value="Genomic_DNA"/>
</dbReference>
<evidence type="ECO:0000313" key="2">
    <source>
        <dbReference type="Proteomes" id="UP000512286"/>
    </source>
</evidence>
<name>A0A7D6ZFR4_9CLOT</name>
<reference evidence="1 2" key="1">
    <citation type="submission" date="2020-07" db="EMBL/GenBank/DDBJ databases">
        <title>Electron transfer.</title>
        <authorList>
            <person name="Huang L."/>
            <person name="Liu X."/>
            <person name="Zhou S."/>
        </authorList>
    </citation>
    <scope>NUCLEOTIDE SEQUENCE [LARGE SCALE GENOMIC DNA]</scope>
    <source>
        <strain evidence="1 2">Lx1</strain>
    </source>
</reference>
<dbReference type="RefSeq" id="WP_181601364.1">
    <property type="nucleotide sequence ID" value="NZ_CP059378.1"/>
</dbReference>
<dbReference type="Gene3D" id="3.40.50.2000">
    <property type="entry name" value="Glycogen Phosphorylase B"/>
    <property type="match status" value="1"/>
</dbReference>
<proteinExistence type="predicted"/>
<sequence>MNIFIKGLKDIYKKIRLKKDKAFMDDIASFIDFEKVENIKPAKIESITFVIPQMRAYSGGHTSILRLGTQLSNLGYAVSYVSHIDQEKEVMKKNAEINLMNYKGELFTKNELNVISSDIVIATSWESVFFVKKMSGYKMYLVQDYEPYFHFFGEVFLIAKKTYELGLHMISLGNWNKAMIEKNCELDRNSNIDTIDFPYEKKEYSRIERDYQSYKNKNKFVIAVYIKNVGKRAPYIIQYILENVKNEFKKDNIILEIKYYGEEKKFECTAGKNLGKLNKLELLELYKEADFGMCASLTNISLVPYEMLATGLPLIEFQDGTYKYFLPENSSILTSFNWKSLYESMKYSINNPSIIENRVYTAYSSLEKLSWENSTKQFVGIINKIKK</sequence>
<organism evidence="1 2">
    <name type="scientific">Clostridium intestinale</name>
    <dbReference type="NCBI Taxonomy" id="36845"/>
    <lineage>
        <taxon>Bacteria</taxon>
        <taxon>Bacillati</taxon>
        <taxon>Bacillota</taxon>
        <taxon>Clostridia</taxon>
        <taxon>Eubacteriales</taxon>
        <taxon>Clostridiaceae</taxon>
        <taxon>Clostridium</taxon>
    </lineage>
</organism>
<accession>A0A7D6ZFR4</accession>
<gene>
    <name evidence="1" type="ORF">HZF06_18960</name>
</gene>
<protein>
    <submittedName>
        <fullName evidence="1">Glycosyltransferase family 1 protein</fullName>
    </submittedName>
</protein>
<keyword evidence="1" id="KW-0808">Transferase</keyword>